<feature type="compositionally biased region" description="Low complexity" evidence="1">
    <location>
        <begin position="72"/>
        <end position="85"/>
    </location>
</feature>
<comment type="caution">
    <text evidence="3">The sequence shown here is derived from an EMBL/GenBank/DDBJ whole genome shotgun (WGS) entry which is preliminary data.</text>
</comment>
<protein>
    <recommendedName>
        <fullName evidence="2">Retrotransposon gag domain-containing protein</fullName>
    </recommendedName>
</protein>
<evidence type="ECO:0000313" key="4">
    <source>
        <dbReference type="Proteomes" id="UP000236291"/>
    </source>
</evidence>
<dbReference type="Proteomes" id="UP000236291">
    <property type="component" value="Unassembled WGS sequence"/>
</dbReference>
<feature type="region of interest" description="Disordered" evidence="1">
    <location>
        <begin position="255"/>
        <end position="330"/>
    </location>
</feature>
<name>A0A2K3MF39_TRIPR</name>
<dbReference type="PANTHER" id="PTHR33223:SF6">
    <property type="entry name" value="CCHC-TYPE DOMAIN-CONTAINING PROTEIN"/>
    <property type="match status" value="1"/>
</dbReference>
<feature type="non-terminal residue" evidence="3">
    <location>
        <position position="330"/>
    </location>
</feature>
<feature type="domain" description="Retrotransposon gag" evidence="2">
    <location>
        <begin position="136"/>
        <end position="225"/>
    </location>
</feature>
<sequence length="330" mass="36791">MPPKKNQFDLIKGMDAKIATLEEELMGVKTTLSAMEKNQATLIALFEKSLGKSLRTEEESVVNDRSSTKVLGEGSAKGSEKSGTSQLQGEALVEFRQSVKKVELPMFDGDDPAGWISRAEVYFRVQDTTPTVRVNLAQLCMEGPTIHFFNSLLNEEEELTWSRLKDALLERYGGHGEGDVYEQLTELRQTGNVDEYITEFEYLTAQIPRLPDKQFLGYFLHGLKEEIRGKVRSLAVLSDLSRSKVLQVTRAVEKEMGGGSGSGYHKPYKLGHGSTRFGGHRPNKGSGSDWVLVKENKEHTSSNGSRGNGFGPKNDKQAQYDKKRNGPRDR</sequence>
<organism evidence="3 4">
    <name type="scientific">Trifolium pratense</name>
    <name type="common">Red clover</name>
    <dbReference type="NCBI Taxonomy" id="57577"/>
    <lineage>
        <taxon>Eukaryota</taxon>
        <taxon>Viridiplantae</taxon>
        <taxon>Streptophyta</taxon>
        <taxon>Embryophyta</taxon>
        <taxon>Tracheophyta</taxon>
        <taxon>Spermatophyta</taxon>
        <taxon>Magnoliopsida</taxon>
        <taxon>eudicotyledons</taxon>
        <taxon>Gunneridae</taxon>
        <taxon>Pentapetalae</taxon>
        <taxon>rosids</taxon>
        <taxon>fabids</taxon>
        <taxon>Fabales</taxon>
        <taxon>Fabaceae</taxon>
        <taxon>Papilionoideae</taxon>
        <taxon>50 kb inversion clade</taxon>
        <taxon>NPAAA clade</taxon>
        <taxon>Hologalegina</taxon>
        <taxon>IRL clade</taxon>
        <taxon>Trifolieae</taxon>
        <taxon>Trifolium</taxon>
    </lineage>
</organism>
<evidence type="ECO:0000259" key="2">
    <source>
        <dbReference type="Pfam" id="PF03732"/>
    </source>
</evidence>
<dbReference type="AlphaFoldDB" id="A0A2K3MF39"/>
<evidence type="ECO:0000256" key="1">
    <source>
        <dbReference type="SAM" id="MobiDB-lite"/>
    </source>
</evidence>
<reference evidence="3 4" key="1">
    <citation type="journal article" date="2014" name="Am. J. Bot.">
        <title>Genome assembly and annotation for red clover (Trifolium pratense; Fabaceae).</title>
        <authorList>
            <person name="Istvanek J."/>
            <person name="Jaros M."/>
            <person name="Krenek A."/>
            <person name="Repkova J."/>
        </authorList>
    </citation>
    <scope>NUCLEOTIDE SEQUENCE [LARGE SCALE GENOMIC DNA]</scope>
    <source>
        <strain evidence="4">cv. Tatra</strain>
        <tissue evidence="3">Young leaves</tissue>
    </source>
</reference>
<dbReference type="PANTHER" id="PTHR33223">
    <property type="entry name" value="CCHC-TYPE DOMAIN-CONTAINING PROTEIN"/>
    <property type="match status" value="1"/>
</dbReference>
<dbReference type="InterPro" id="IPR005162">
    <property type="entry name" value="Retrotrans_gag_dom"/>
</dbReference>
<accession>A0A2K3MF39</accession>
<dbReference type="EMBL" id="ASHM01059699">
    <property type="protein sequence ID" value="PNX89412.1"/>
    <property type="molecule type" value="Genomic_DNA"/>
</dbReference>
<gene>
    <name evidence="3" type="ORF">L195_g045531</name>
</gene>
<evidence type="ECO:0000313" key="3">
    <source>
        <dbReference type="EMBL" id="PNX89412.1"/>
    </source>
</evidence>
<proteinExistence type="predicted"/>
<feature type="compositionally biased region" description="Basic and acidic residues" evidence="1">
    <location>
        <begin position="313"/>
        <end position="330"/>
    </location>
</feature>
<reference evidence="3 4" key="2">
    <citation type="journal article" date="2017" name="Front. Plant Sci.">
        <title>Gene Classification and Mining of Molecular Markers Useful in Red Clover (Trifolium pratense) Breeding.</title>
        <authorList>
            <person name="Istvanek J."/>
            <person name="Dluhosova J."/>
            <person name="Dluhos P."/>
            <person name="Patkova L."/>
            <person name="Nedelnik J."/>
            <person name="Repkova J."/>
        </authorList>
    </citation>
    <scope>NUCLEOTIDE SEQUENCE [LARGE SCALE GENOMIC DNA]</scope>
    <source>
        <strain evidence="4">cv. Tatra</strain>
        <tissue evidence="3">Young leaves</tissue>
    </source>
</reference>
<feature type="region of interest" description="Disordered" evidence="1">
    <location>
        <begin position="57"/>
        <end position="88"/>
    </location>
</feature>
<dbReference type="Pfam" id="PF03732">
    <property type="entry name" value="Retrotrans_gag"/>
    <property type="match status" value="1"/>
</dbReference>